<feature type="signal peptide" evidence="1">
    <location>
        <begin position="1"/>
        <end position="19"/>
    </location>
</feature>
<proteinExistence type="evidence at transcript level"/>
<keyword evidence="1" id="KW-0732">Signal</keyword>
<protein>
    <submittedName>
        <fullName evidence="2">Antidiuretic factor b-1</fullName>
    </submittedName>
</protein>
<dbReference type="AlphaFoldDB" id="A0A977SQA7"/>
<dbReference type="EMBL" id="ON110494">
    <property type="protein sequence ID" value="UXO98155.1"/>
    <property type="molecule type" value="mRNA"/>
</dbReference>
<evidence type="ECO:0000256" key="1">
    <source>
        <dbReference type="SAM" id="SignalP"/>
    </source>
</evidence>
<accession>A0A977SQA7</accession>
<organism evidence="2">
    <name type="scientific">Tenebrio molitor</name>
    <name type="common">Yellow mealworm beetle</name>
    <dbReference type="NCBI Taxonomy" id="7067"/>
    <lineage>
        <taxon>Eukaryota</taxon>
        <taxon>Metazoa</taxon>
        <taxon>Ecdysozoa</taxon>
        <taxon>Arthropoda</taxon>
        <taxon>Hexapoda</taxon>
        <taxon>Insecta</taxon>
        <taxon>Pterygota</taxon>
        <taxon>Neoptera</taxon>
        <taxon>Endopterygota</taxon>
        <taxon>Coleoptera</taxon>
        <taxon>Polyphaga</taxon>
        <taxon>Cucujiformia</taxon>
        <taxon>Tenebrionidae</taxon>
        <taxon>Tenebrio</taxon>
    </lineage>
</organism>
<sequence length="137" mass="13217">MNSKISIILLLSLVAVARAGVVAVPSVEVLQGPSSKTTIVGPDGSAISSVAPGGTVVTDGQAVVPAAPVVLAAAPATLVAGPAGSISTTHTLAGPAVVAAAPVAVAPVVVAGVEGHEGEYIPDNTEQLYDDGSYKGE</sequence>
<name>A0A977SQA7_TENMO</name>
<reference evidence="2" key="1">
    <citation type="journal article" date="2022" name="J. Proteome Res.">
        <title>Neuropeptidomes of Tenebrio molitor L. and Zophobas atratus Fab. (Coleoptera, Polyphaga: Tenebrionidae).</title>
        <authorList>
            <person name="Marciniak P."/>
            <person name="Pacholska-Bogalska J."/>
            <person name="Ragionieri L."/>
        </authorList>
    </citation>
    <scope>NUCLEOTIDE SEQUENCE</scope>
    <source>
        <strain evidence="2">DN36297_c0_g1_i1</strain>
    </source>
</reference>
<evidence type="ECO:0000313" key="2">
    <source>
        <dbReference type="EMBL" id="UXO98155.1"/>
    </source>
</evidence>
<dbReference type="OrthoDB" id="6748340at2759"/>
<feature type="chain" id="PRO_5037524838" evidence="1">
    <location>
        <begin position="20"/>
        <end position="137"/>
    </location>
</feature>